<dbReference type="GO" id="GO:0044689">
    <property type="term" value="F:7,8-didemethyl-8-hydroxy-5-deazariboflavin synthase activity"/>
    <property type="evidence" value="ECO:0007669"/>
    <property type="project" value="UniProtKB-EC"/>
</dbReference>
<evidence type="ECO:0000259" key="11">
    <source>
        <dbReference type="PROSITE" id="PS51918"/>
    </source>
</evidence>
<evidence type="ECO:0000256" key="5">
    <source>
        <dbReference type="ARBA" id="ARBA00022691"/>
    </source>
</evidence>
<dbReference type="SFLD" id="SFLDF00294">
    <property type="entry name" value="7_8-didemethyl-8-hydroxy-5-dea"/>
    <property type="match status" value="1"/>
</dbReference>
<dbReference type="GO" id="GO:0051539">
    <property type="term" value="F:4 iron, 4 sulfur cluster binding"/>
    <property type="evidence" value="ECO:0007669"/>
    <property type="project" value="UniProtKB-KW"/>
</dbReference>
<dbReference type="InterPro" id="IPR013785">
    <property type="entry name" value="Aldolase_TIM"/>
</dbReference>
<dbReference type="Pfam" id="PF04055">
    <property type="entry name" value="Radical_SAM"/>
    <property type="match status" value="1"/>
</dbReference>
<dbReference type="EMBL" id="UINC01001972">
    <property type="protein sequence ID" value="SUZ91412.1"/>
    <property type="molecule type" value="Genomic_DNA"/>
</dbReference>
<keyword evidence="4" id="KW-0004">4Fe-4S</keyword>
<evidence type="ECO:0000256" key="10">
    <source>
        <dbReference type="ARBA" id="ARBA00048974"/>
    </source>
</evidence>
<accession>A0A381RHW8</accession>
<feature type="domain" description="Radical SAM core" evidence="11">
    <location>
        <begin position="85"/>
        <end position="332"/>
    </location>
</feature>
<evidence type="ECO:0000256" key="3">
    <source>
        <dbReference type="ARBA" id="ARBA00012126"/>
    </source>
</evidence>
<keyword evidence="8" id="KW-0411">Iron-sulfur</keyword>
<dbReference type="InterPro" id="IPR007197">
    <property type="entry name" value="rSAM"/>
</dbReference>
<evidence type="ECO:0000256" key="6">
    <source>
        <dbReference type="ARBA" id="ARBA00022723"/>
    </source>
</evidence>
<evidence type="ECO:0000256" key="8">
    <source>
        <dbReference type="ARBA" id="ARBA00023014"/>
    </source>
</evidence>
<evidence type="ECO:0000256" key="2">
    <source>
        <dbReference type="ARBA" id="ARBA00004712"/>
    </source>
</evidence>
<dbReference type="PANTHER" id="PTHR43076">
    <property type="entry name" value="FO SYNTHASE (COFH)"/>
    <property type="match status" value="1"/>
</dbReference>
<sequence length="427" mass="47549">MTLPSIHISPDHSSPIYTITQGNLTKGDSISRLDSTLQLVVHKLLEGRDVDFTEACLLEKATPSELPGLCEASRHIRDIGKGSTISFSPKVFIPLTHLCRDFCDYCTFRQSPTEASSLFLSPEQVLTIAKAGQKLGCTEALFTLGERPEQRYPEAKAWLQKRGFKSTLDYLTFVCSLVLNETTLLPHSNPGTMSRIEMSNLKEVNVSLGVMLETLSLNLTKPGQPHHRAPSKWPNVRRKTLDLAGRLKIPFTTGILTGIGESKIDRIEALWAIKQSNKTYGHIQEVIIQNFQAKKSTPMAHHPNPPLHDTLWTTAVARLILGPDINIQVPPNLNSKTYPLFLLAGINDWGGISPLTKDFVNPESPWPTLATLNKETTAYGLNLKPRLPIYPEYFMNKHDFVSSSLRSNISRLVDTDGFVKGGINRYV</sequence>
<dbReference type="SFLD" id="SFLDG01064">
    <property type="entry name" value="F420__menaquinone_cofactor_bio"/>
    <property type="match status" value="1"/>
</dbReference>
<dbReference type="InterPro" id="IPR019939">
    <property type="entry name" value="CofG_family"/>
</dbReference>
<protein>
    <recommendedName>
        <fullName evidence="3">7,8-didemethyl-8-hydroxy-5-deazariboflavin synthase</fullName>
        <ecNumber evidence="3">4.3.1.32</ecNumber>
    </recommendedName>
</protein>
<dbReference type="GO" id="GO:0046872">
    <property type="term" value="F:metal ion binding"/>
    <property type="evidence" value="ECO:0007669"/>
    <property type="project" value="UniProtKB-KW"/>
</dbReference>
<organism evidence="12">
    <name type="scientific">marine metagenome</name>
    <dbReference type="NCBI Taxonomy" id="408172"/>
    <lineage>
        <taxon>unclassified sequences</taxon>
        <taxon>metagenomes</taxon>
        <taxon>ecological metagenomes</taxon>
    </lineage>
</organism>
<dbReference type="Gene3D" id="3.20.20.70">
    <property type="entry name" value="Aldolase class I"/>
    <property type="match status" value="1"/>
</dbReference>
<evidence type="ECO:0000256" key="9">
    <source>
        <dbReference type="ARBA" id="ARBA00023239"/>
    </source>
</evidence>
<dbReference type="NCBIfam" id="TIGR03550">
    <property type="entry name" value="F420_cofG"/>
    <property type="match status" value="1"/>
</dbReference>
<dbReference type="SMART" id="SM00729">
    <property type="entry name" value="Elp3"/>
    <property type="match status" value="1"/>
</dbReference>
<dbReference type="AlphaFoldDB" id="A0A381RHW8"/>
<dbReference type="PROSITE" id="PS51918">
    <property type="entry name" value="RADICAL_SAM"/>
    <property type="match status" value="1"/>
</dbReference>
<dbReference type="UniPathway" id="UPA00072"/>
<dbReference type="InterPro" id="IPR058240">
    <property type="entry name" value="rSAM_sf"/>
</dbReference>
<evidence type="ECO:0000313" key="12">
    <source>
        <dbReference type="EMBL" id="SUZ91412.1"/>
    </source>
</evidence>
<dbReference type="GO" id="GO:0016765">
    <property type="term" value="F:transferase activity, transferring alkyl or aryl (other than methyl) groups"/>
    <property type="evidence" value="ECO:0007669"/>
    <property type="project" value="InterPro"/>
</dbReference>
<evidence type="ECO:0000256" key="7">
    <source>
        <dbReference type="ARBA" id="ARBA00023004"/>
    </source>
</evidence>
<dbReference type="EC" id="4.3.1.32" evidence="3"/>
<dbReference type="SFLD" id="SFLDS00029">
    <property type="entry name" value="Radical_SAM"/>
    <property type="match status" value="1"/>
</dbReference>
<dbReference type="InterPro" id="IPR006638">
    <property type="entry name" value="Elp3/MiaA/NifB-like_rSAM"/>
</dbReference>
<evidence type="ECO:0000256" key="1">
    <source>
        <dbReference type="ARBA" id="ARBA00001966"/>
    </source>
</evidence>
<comment type="pathway">
    <text evidence="2">Cofactor biosynthesis; coenzyme F0 biosynthesis.</text>
</comment>
<name>A0A381RHW8_9ZZZZ</name>
<dbReference type="PANTHER" id="PTHR43076:SF15">
    <property type="entry name" value="7,8-DIDEMETHYL-8-HYDROXY-5-DEAZARIBOFLAVIN SYNTHASE"/>
    <property type="match status" value="1"/>
</dbReference>
<gene>
    <name evidence="12" type="ORF">METZ01_LOCUS44266</name>
</gene>
<keyword evidence="9" id="KW-0456">Lyase</keyword>
<dbReference type="NCBIfam" id="NF004884">
    <property type="entry name" value="PRK06245.1"/>
    <property type="match status" value="1"/>
</dbReference>
<dbReference type="SUPFAM" id="SSF102114">
    <property type="entry name" value="Radical SAM enzymes"/>
    <property type="match status" value="1"/>
</dbReference>
<evidence type="ECO:0000256" key="4">
    <source>
        <dbReference type="ARBA" id="ARBA00022485"/>
    </source>
</evidence>
<reference evidence="12" key="1">
    <citation type="submission" date="2018-05" db="EMBL/GenBank/DDBJ databases">
        <authorList>
            <person name="Lanie J.A."/>
            <person name="Ng W.-L."/>
            <person name="Kazmierczak K.M."/>
            <person name="Andrzejewski T.M."/>
            <person name="Davidsen T.M."/>
            <person name="Wayne K.J."/>
            <person name="Tettelin H."/>
            <person name="Glass J.I."/>
            <person name="Rusch D."/>
            <person name="Podicherti R."/>
            <person name="Tsui H.-C.T."/>
            <person name="Winkler M.E."/>
        </authorList>
    </citation>
    <scope>NUCLEOTIDE SEQUENCE</scope>
</reference>
<dbReference type="InterPro" id="IPR034405">
    <property type="entry name" value="F420"/>
</dbReference>
<dbReference type="HAMAP" id="MF_01611">
    <property type="entry name" value="FO_synth_sub1"/>
    <property type="match status" value="1"/>
</dbReference>
<keyword evidence="5" id="KW-0949">S-adenosyl-L-methionine</keyword>
<comment type="catalytic activity">
    <reaction evidence="10">
        <text>5-amino-5-(4-hydroxybenzyl)-6-(D-ribitylimino)-5,6-dihydrouracil + S-adenosyl-L-methionine = 7,8-didemethyl-8-hydroxy-5-deazariboflavin + 5'-deoxyadenosine + L-methionine + NH4(+) + H(+)</text>
        <dbReference type="Rhea" id="RHEA:55204"/>
        <dbReference type="ChEBI" id="CHEBI:15378"/>
        <dbReference type="ChEBI" id="CHEBI:17319"/>
        <dbReference type="ChEBI" id="CHEBI:28938"/>
        <dbReference type="ChEBI" id="CHEBI:57844"/>
        <dbReference type="ChEBI" id="CHEBI:59789"/>
        <dbReference type="ChEBI" id="CHEBI:59904"/>
        <dbReference type="ChEBI" id="CHEBI:85936"/>
        <dbReference type="EC" id="4.3.1.32"/>
    </reaction>
</comment>
<comment type="cofactor">
    <cofactor evidence="1">
        <name>[4Fe-4S] cluster</name>
        <dbReference type="ChEBI" id="CHEBI:49883"/>
    </cofactor>
</comment>
<proteinExistence type="inferred from homology"/>
<dbReference type="CDD" id="cd01335">
    <property type="entry name" value="Radical_SAM"/>
    <property type="match status" value="1"/>
</dbReference>
<keyword evidence="7" id="KW-0408">Iron</keyword>
<dbReference type="SFLD" id="SFLDG01388">
    <property type="entry name" value="7_8-didemethyl-8-hydroxy-5-dea"/>
    <property type="match status" value="1"/>
</dbReference>
<keyword evidence="6" id="KW-0479">Metal-binding</keyword>